<proteinExistence type="inferred from homology"/>
<keyword evidence="5" id="KW-1185">Reference proteome</keyword>
<dbReference type="NCBIfam" id="TIGR04316">
    <property type="entry name" value="dhbA_paeA"/>
    <property type="match status" value="1"/>
</dbReference>
<reference evidence="5" key="1">
    <citation type="submission" date="2018-03" db="EMBL/GenBank/DDBJ databases">
        <authorList>
            <person name="Blom J."/>
        </authorList>
    </citation>
    <scope>NUCLEOTIDE SEQUENCE [LARGE SCALE GENOMIC DNA]</scope>
    <source>
        <strain evidence="5">KPC-SM-21</strain>
    </source>
</reference>
<evidence type="ECO:0000256" key="1">
    <source>
        <dbReference type="ARBA" id="ARBA00006484"/>
    </source>
</evidence>
<dbReference type="InterPro" id="IPR036291">
    <property type="entry name" value="NAD(P)-bd_dom_sf"/>
</dbReference>
<dbReference type="Pfam" id="PF13561">
    <property type="entry name" value="adh_short_C2"/>
    <property type="match status" value="1"/>
</dbReference>
<dbReference type="Gene3D" id="3.40.50.720">
    <property type="entry name" value="NAD(P)-binding Rossmann-like Domain"/>
    <property type="match status" value="1"/>
</dbReference>
<protein>
    <recommendedName>
        <fullName evidence="3">2,3-dihydro-2,3-dihydroxybenzoate dehydrogenase</fullName>
        <ecNumber evidence="3">1.3.1.28</ecNumber>
    </recommendedName>
</protein>
<dbReference type="EMBL" id="OOGT01000077">
    <property type="protein sequence ID" value="SPL70711.1"/>
    <property type="molecule type" value="Genomic_DNA"/>
</dbReference>
<dbReference type="PANTHER" id="PTHR24321">
    <property type="entry name" value="DEHYDROGENASES, SHORT CHAIN"/>
    <property type="match status" value="1"/>
</dbReference>
<sequence>MIKKGMNIVVDKKIAWVVGVNQGIGAEIMQRLISDGIHVVGIDKSKENIPNELQEFSHICDIRDDGQVNQICQNLLRSSPPDYFIHVAGVLHMGGHEEISPEKWRETFAVNLFSPFYFLQHLSPYFKAKMSGNVVVISSNAAHVPRMYMSAYGASKAALTYFTKTVALELASYGVRVNVISPGSTATPMQYQLWKDSQGEQHTILGNLGQFKVGIPLKKIAKVKDIANSVMFLISDQASHITMHDLVIDGGATLGC</sequence>
<organism evidence="4 5">
    <name type="scientific">Acinetobacter stercoris</name>
    <dbReference type="NCBI Taxonomy" id="2126983"/>
    <lineage>
        <taxon>Bacteria</taxon>
        <taxon>Pseudomonadati</taxon>
        <taxon>Pseudomonadota</taxon>
        <taxon>Gammaproteobacteria</taxon>
        <taxon>Moraxellales</taxon>
        <taxon>Moraxellaceae</taxon>
        <taxon>Acinetobacter</taxon>
    </lineage>
</organism>
<dbReference type="NCBIfam" id="NF006074">
    <property type="entry name" value="PRK08220.1"/>
    <property type="match status" value="1"/>
</dbReference>
<accession>A0A2U3MZ77</accession>
<evidence type="ECO:0000256" key="3">
    <source>
        <dbReference type="NCBIfam" id="TIGR04316"/>
    </source>
</evidence>
<dbReference type="InterPro" id="IPR002347">
    <property type="entry name" value="SDR_fam"/>
</dbReference>
<dbReference type="FunFam" id="3.40.50.720:FF:000084">
    <property type="entry name" value="Short-chain dehydrogenase reductase"/>
    <property type="match status" value="1"/>
</dbReference>
<evidence type="ECO:0000313" key="4">
    <source>
        <dbReference type="EMBL" id="SPL70711.1"/>
    </source>
</evidence>
<dbReference type="PRINTS" id="PR01397">
    <property type="entry name" value="DHBDHDRGNASE"/>
</dbReference>
<dbReference type="GO" id="GO:0008667">
    <property type="term" value="F:2,3-dihydro-2,3-dihydroxybenzoate dehydrogenase activity"/>
    <property type="evidence" value="ECO:0007669"/>
    <property type="project" value="UniProtKB-UniRule"/>
</dbReference>
<dbReference type="PRINTS" id="PR00080">
    <property type="entry name" value="SDRFAMILY"/>
</dbReference>
<dbReference type="Proteomes" id="UP000245974">
    <property type="component" value="Unassembled WGS sequence"/>
</dbReference>
<dbReference type="PANTHER" id="PTHR24321:SF13">
    <property type="entry name" value="2,3-DIHYDRO-2,3-DIHYDROXYBENZOATE DEHYDROGENASE"/>
    <property type="match status" value="1"/>
</dbReference>
<dbReference type="GO" id="GO:0019290">
    <property type="term" value="P:siderophore biosynthetic process"/>
    <property type="evidence" value="ECO:0007669"/>
    <property type="project" value="InterPro"/>
</dbReference>
<dbReference type="InterPro" id="IPR003560">
    <property type="entry name" value="DHB_DH"/>
</dbReference>
<dbReference type="SUPFAM" id="SSF51735">
    <property type="entry name" value="NAD(P)-binding Rossmann-fold domains"/>
    <property type="match status" value="1"/>
</dbReference>
<gene>
    <name evidence="4" type="primary">entA</name>
    <name evidence="4" type="ORF">KPC_1889</name>
</gene>
<name>A0A2U3MZ77_9GAMM</name>
<dbReference type="PROSITE" id="PS00061">
    <property type="entry name" value="ADH_SHORT"/>
    <property type="match status" value="1"/>
</dbReference>
<dbReference type="InParanoid" id="A0A2U3MZ77"/>
<keyword evidence="2 4" id="KW-0560">Oxidoreductase</keyword>
<evidence type="ECO:0000256" key="2">
    <source>
        <dbReference type="ARBA" id="ARBA00023002"/>
    </source>
</evidence>
<evidence type="ECO:0000313" key="5">
    <source>
        <dbReference type="Proteomes" id="UP000245974"/>
    </source>
</evidence>
<dbReference type="InterPro" id="IPR020904">
    <property type="entry name" value="Sc_DH/Rdtase_CS"/>
</dbReference>
<dbReference type="EC" id="1.3.1.28" evidence="3"/>
<dbReference type="FunCoup" id="A0A2U3MZ77">
    <property type="interactions" value="12"/>
</dbReference>
<dbReference type="AlphaFoldDB" id="A0A2U3MZ77"/>
<comment type="similarity">
    <text evidence="1">Belongs to the short-chain dehydrogenases/reductases (SDR) family.</text>
</comment>